<dbReference type="InterPro" id="IPR011990">
    <property type="entry name" value="TPR-like_helical_dom_sf"/>
</dbReference>
<sequence length="461" mass="54424">MSTLIKHLRSVSHLEVRSFSTLPCHLKSWGPSTKKLSKPLKAKPDHHSISKNRSVANTYELETSISNFLKYSKRLNTNDIQLDNTHIQLSNSEKILDGAPTTAFLNPPRSFKNRIALENYISFVTKHIYTKSVNIQLNHILRRIVFDQNNVSILSIASIHNLLEFYSLNGDTKTMLSFIDYLYSRNVKLDIYSINYFLNMMARYKLGENRYITRALDAIQKQRLKPTSSTYNILLDLLPKSREDNKFLKEMTRHRLPFDDLWALLYRYPKKFKTLEMFNEFVKQNPESFPKQLDNDQLFIVQIYFNELDLALKSLDNLSNENKLKPYHFRRLLTQTMKNKKLYQTVSFILYFTEKYGLTDESRRKLFTFVLEYEIGDSPMYTANKEILQIFKFVYTQSSQTDALKRLIEKAVLKPINVEFDVWVKQSSNDKEFFEKVLNRLQWKSSIPITVLERNDVEDES</sequence>
<dbReference type="Proteomes" id="UP001165063">
    <property type="component" value="Unassembled WGS sequence"/>
</dbReference>
<evidence type="ECO:0000313" key="1">
    <source>
        <dbReference type="EMBL" id="GMG20238.1"/>
    </source>
</evidence>
<keyword evidence="2" id="KW-1185">Reference proteome</keyword>
<evidence type="ECO:0000313" key="2">
    <source>
        <dbReference type="Proteomes" id="UP001165063"/>
    </source>
</evidence>
<accession>A0A9W6YR38</accession>
<name>A0A9W6YR38_AMBMO</name>
<dbReference type="AlphaFoldDB" id="A0A9W6YR38"/>
<dbReference type="EMBL" id="BSXU01000318">
    <property type="protein sequence ID" value="GMG20238.1"/>
    <property type="molecule type" value="Genomic_DNA"/>
</dbReference>
<dbReference type="Gene3D" id="1.25.40.10">
    <property type="entry name" value="Tetratricopeptide repeat domain"/>
    <property type="match status" value="1"/>
</dbReference>
<comment type="caution">
    <text evidence="1">The sequence shown here is derived from an EMBL/GenBank/DDBJ whole genome shotgun (WGS) entry which is preliminary data.</text>
</comment>
<protein>
    <submittedName>
        <fullName evidence="1">Unnamed protein product</fullName>
    </submittedName>
</protein>
<organism evidence="1 2">
    <name type="scientific">Ambrosiozyma monospora</name>
    <name type="common">Yeast</name>
    <name type="synonym">Endomycopsis monosporus</name>
    <dbReference type="NCBI Taxonomy" id="43982"/>
    <lineage>
        <taxon>Eukaryota</taxon>
        <taxon>Fungi</taxon>
        <taxon>Dikarya</taxon>
        <taxon>Ascomycota</taxon>
        <taxon>Saccharomycotina</taxon>
        <taxon>Pichiomycetes</taxon>
        <taxon>Pichiales</taxon>
        <taxon>Pichiaceae</taxon>
        <taxon>Ambrosiozyma</taxon>
    </lineage>
</organism>
<reference evidence="1" key="1">
    <citation type="submission" date="2023-04" db="EMBL/GenBank/DDBJ databases">
        <title>Ambrosiozyma monospora NBRC 1965.</title>
        <authorList>
            <person name="Ichikawa N."/>
            <person name="Sato H."/>
            <person name="Tonouchi N."/>
        </authorList>
    </citation>
    <scope>NUCLEOTIDE SEQUENCE</scope>
    <source>
        <strain evidence="1">NBRC 1965</strain>
    </source>
</reference>
<gene>
    <name evidence="1" type="ORF">Amon01_000107900</name>
</gene>
<proteinExistence type="predicted"/>